<dbReference type="SUPFAM" id="SSF53335">
    <property type="entry name" value="S-adenosyl-L-methionine-dependent methyltransferases"/>
    <property type="match status" value="1"/>
</dbReference>
<dbReference type="AlphaFoldDB" id="A0AAD6HSZ5"/>
<gene>
    <name evidence="1" type="ORF">N7493_002648</name>
</gene>
<dbReference type="CDD" id="cd02440">
    <property type="entry name" value="AdoMet_MTases"/>
    <property type="match status" value="1"/>
</dbReference>
<evidence type="ECO:0000313" key="1">
    <source>
        <dbReference type="EMBL" id="KAJ5733862.1"/>
    </source>
</evidence>
<protein>
    <recommendedName>
        <fullName evidence="3">S-adenosyl-L-methionine-dependent methyltransferase</fullName>
    </recommendedName>
</protein>
<keyword evidence="2" id="KW-1185">Reference proteome</keyword>
<organism evidence="1 2">
    <name type="scientific">Penicillium malachiteum</name>
    <dbReference type="NCBI Taxonomy" id="1324776"/>
    <lineage>
        <taxon>Eukaryota</taxon>
        <taxon>Fungi</taxon>
        <taxon>Dikarya</taxon>
        <taxon>Ascomycota</taxon>
        <taxon>Pezizomycotina</taxon>
        <taxon>Eurotiomycetes</taxon>
        <taxon>Eurotiomycetidae</taxon>
        <taxon>Eurotiales</taxon>
        <taxon>Aspergillaceae</taxon>
        <taxon>Penicillium</taxon>
    </lineage>
</organism>
<reference evidence="1" key="2">
    <citation type="submission" date="2023-01" db="EMBL/GenBank/DDBJ databases">
        <authorList>
            <person name="Petersen C."/>
        </authorList>
    </citation>
    <scope>NUCLEOTIDE SEQUENCE</scope>
    <source>
        <strain evidence="1">IBT 17514</strain>
    </source>
</reference>
<dbReference type="InterPro" id="IPR029063">
    <property type="entry name" value="SAM-dependent_MTases_sf"/>
</dbReference>
<dbReference type="Pfam" id="PF13489">
    <property type="entry name" value="Methyltransf_23"/>
    <property type="match status" value="1"/>
</dbReference>
<comment type="caution">
    <text evidence="1">The sequence shown here is derived from an EMBL/GenBank/DDBJ whole genome shotgun (WGS) entry which is preliminary data.</text>
</comment>
<accession>A0AAD6HSZ5</accession>
<dbReference type="EMBL" id="JAQJAN010000003">
    <property type="protein sequence ID" value="KAJ5733862.1"/>
    <property type="molecule type" value="Genomic_DNA"/>
</dbReference>
<dbReference type="Proteomes" id="UP001215712">
    <property type="component" value="Unassembled WGS sequence"/>
</dbReference>
<proteinExistence type="predicted"/>
<evidence type="ECO:0000313" key="2">
    <source>
        <dbReference type="Proteomes" id="UP001215712"/>
    </source>
</evidence>
<evidence type="ECO:0008006" key="3">
    <source>
        <dbReference type="Google" id="ProtNLM"/>
    </source>
</evidence>
<reference evidence="1" key="1">
    <citation type="journal article" date="2023" name="IMA Fungus">
        <title>Comparative genomic study of the Penicillium genus elucidates a diverse pangenome and 15 lateral gene transfer events.</title>
        <authorList>
            <person name="Petersen C."/>
            <person name="Sorensen T."/>
            <person name="Nielsen M.R."/>
            <person name="Sondergaard T.E."/>
            <person name="Sorensen J.L."/>
            <person name="Fitzpatrick D.A."/>
            <person name="Frisvad J.C."/>
            <person name="Nielsen K.L."/>
        </authorList>
    </citation>
    <scope>NUCLEOTIDE SEQUENCE</scope>
    <source>
        <strain evidence="1">IBT 17514</strain>
    </source>
</reference>
<name>A0AAD6HSZ5_9EURO</name>
<dbReference type="Gene3D" id="3.40.50.150">
    <property type="entry name" value="Vaccinia Virus protein VP39"/>
    <property type="match status" value="1"/>
</dbReference>
<sequence>MTDFTEANREYFDQMATTYKAQFACSLQMVSELTLENREWISDQWTDIINPNQEVRMLEYACGPGIISMSMIKEFNNNAAALGLSDKVTGHECDLLADTPPPDFAGPPYVDLDMVAVSMALHHFEYPLLALQRLGERVKQGGTCFIIDLIPRSHHIHDHGHDHVHKNDFGEAAHTVKTHGFSEETMQKLFEDAGFNSEFRYKAIDQPLEFKKDGKSISMRIFFARAQRG</sequence>